<organism evidence="2 3">
    <name type="scientific">Vespula squamosa</name>
    <name type="common">Southern yellow jacket</name>
    <name type="synonym">Wasp</name>
    <dbReference type="NCBI Taxonomy" id="30214"/>
    <lineage>
        <taxon>Eukaryota</taxon>
        <taxon>Metazoa</taxon>
        <taxon>Ecdysozoa</taxon>
        <taxon>Arthropoda</taxon>
        <taxon>Hexapoda</taxon>
        <taxon>Insecta</taxon>
        <taxon>Pterygota</taxon>
        <taxon>Neoptera</taxon>
        <taxon>Endopterygota</taxon>
        <taxon>Hymenoptera</taxon>
        <taxon>Apocrita</taxon>
        <taxon>Aculeata</taxon>
        <taxon>Vespoidea</taxon>
        <taxon>Vespidae</taxon>
        <taxon>Vespinae</taxon>
        <taxon>Vespula</taxon>
    </lineage>
</organism>
<dbReference type="Proteomes" id="UP001607302">
    <property type="component" value="Unassembled WGS sequence"/>
</dbReference>
<feature type="transmembrane region" description="Helical" evidence="1">
    <location>
        <begin position="65"/>
        <end position="85"/>
    </location>
</feature>
<comment type="caution">
    <text evidence="2">The sequence shown here is derived from an EMBL/GenBank/DDBJ whole genome shotgun (WGS) entry which is preliminary data.</text>
</comment>
<keyword evidence="1" id="KW-0472">Membrane</keyword>
<dbReference type="EMBL" id="JAUDFV010000151">
    <property type="protein sequence ID" value="KAL2718802.1"/>
    <property type="molecule type" value="Genomic_DNA"/>
</dbReference>
<evidence type="ECO:0000313" key="3">
    <source>
        <dbReference type="Proteomes" id="UP001607302"/>
    </source>
</evidence>
<reference evidence="2 3" key="1">
    <citation type="journal article" date="2024" name="Ann. Entomol. Soc. Am.">
        <title>Genomic analyses of the southern and eastern yellowjacket wasps (Hymenoptera: Vespidae) reveal evolutionary signatures of social life.</title>
        <authorList>
            <person name="Catto M.A."/>
            <person name="Caine P.B."/>
            <person name="Orr S.E."/>
            <person name="Hunt B.G."/>
            <person name="Goodisman M.A.D."/>
        </authorList>
    </citation>
    <scope>NUCLEOTIDE SEQUENCE [LARGE SCALE GENOMIC DNA]</scope>
    <source>
        <strain evidence="2">233</strain>
        <tissue evidence="2">Head and thorax</tissue>
    </source>
</reference>
<dbReference type="AlphaFoldDB" id="A0ABD2ADV5"/>
<keyword evidence="1" id="KW-1133">Transmembrane helix</keyword>
<keyword evidence="1" id="KW-0812">Transmembrane</keyword>
<keyword evidence="3" id="KW-1185">Reference proteome</keyword>
<accession>A0ABD2ADV5</accession>
<sequence>MYKYSSLRRNKLSKFLSCHTIYFNNQLINGNIEYYNIISTLYNTIISDKCKFYLHNYSKIKLTDCVVALLTIVVAIIAVVVAVIMT</sequence>
<gene>
    <name evidence="2" type="ORF">V1478_011221</name>
</gene>
<protein>
    <submittedName>
        <fullName evidence="2">Uncharacterized protein</fullName>
    </submittedName>
</protein>
<evidence type="ECO:0000256" key="1">
    <source>
        <dbReference type="SAM" id="Phobius"/>
    </source>
</evidence>
<proteinExistence type="predicted"/>
<evidence type="ECO:0000313" key="2">
    <source>
        <dbReference type="EMBL" id="KAL2718802.1"/>
    </source>
</evidence>
<name>A0ABD2ADV5_VESSQ</name>